<feature type="compositionally biased region" description="Basic and acidic residues" evidence="1">
    <location>
        <begin position="188"/>
        <end position="197"/>
    </location>
</feature>
<dbReference type="AlphaFoldDB" id="A0A2T7A2A0"/>
<feature type="region of interest" description="Disordered" evidence="1">
    <location>
        <begin position="170"/>
        <end position="252"/>
    </location>
</feature>
<sequence>MTPAKEVPGYTFFRQAPESQLVSERHVPCALPNWQRVLPTQYLLQQWFMRIRADADFTIGAHTRIIPNPSYNASPGETFLNDATTTAAASGISTGPVPSKPEKRRRCVRFEDKVAEQAKPPDQKTKTANSPIQRPKIRHAKPSEMQITTSEKVFREKAGMEYYTPGLLLGFESSDDEDGEEFAPPGNEGRKDNEVNRKRTAKGNAENSTTAAKDLSASNKKHRVVVMSISKRTVGSTEEEREPGRVERIRPS</sequence>
<evidence type="ECO:0000313" key="3">
    <source>
        <dbReference type="Proteomes" id="UP000244722"/>
    </source>
</evidence>
<dbReference type="EMBL" id="NESQ01000038">
    <property type="protein sequence ID" value="PUU81862.1"/>
    <property type="molecule type" value="Genomic_DNA"/>
</dbReference>
<comment type="caution">
    <text evidence="2">The sequence shown here is derived from an EMBL/GenBank/DDBJ whole genome shotgun (WGS) entry which is preliminary data.</text>
</comment>
<evidence type="ECO:0000256" key="1">
    <source>
        <dbReference type="SAM" id="MobiDB-lite"/>
    </source>
</evidence>
<keyword evidence="3" id="KW-1185">Reference proteome</keyword>
<feature type="compositionally biased region" description="Basic and acidic residues" evidence="1">
    <location>
        <begin position="242"/>
        <end position="252"/>
    </location>
</feature>
<reference evidence="2 3" key="1">
    <citation type="submission" date="2017-04" db="EMBL/GenBank/DDBJ databases">
        <title>Draft genome sequence of Tuber borchii Vittad., a whitish edible truffle.</title>
        <authorList>
            <consortium name="DOE Joint Genome Institute"/>
            <person name="Murat C."/>
            <person name="Kuo A."/>
            <person name="Barry K.W."/>
            <person name="Clum A."/>
            <person name="Dockter R.B."/>
            <person name="Fauchery L."/>
            <person name="Iotti M."/>
            <person name="Kohler A."/>
            <person name="Labutti K."/>
            <person name="Lindquist E.A."/>
            <person name="Lipzen A."/>
            <person name="Ohm R.A."/>
            <person name="Wang M."/>
            <person name="Grigoriev I.V."/>
            <person name="Zambonelli A."/>
            <person name="Martin F.M."/>
        </authorList>
    </citation>
    <scope>NUCLEOTIDE SEQUENCE [LARGE SCALE GENOMIC DNA]</scope>
    <source>
        <strain evidence="2 3">Tbo3840</strain>
    </source>
</reference>
<accession>A0A2T7A2A0</accession>
<feature type="region of interest" description="Disordered" evidence="1">
    <location>
        <begin position="112"/>
        <end position="144"/>
    </location>
</feature>
<dbReference type="Proteomes" id="UP000244722">
    <property type="component" value="Unassembled WGS sequence"/>
</dbReference>
<proteinExistence type="predicted"/>
<name>A0A2T7A2A0_TUBBO</name>
<evidence type="ECO:0000313" key="2">
    <source>
        <dbReference type="EMBL" id="PUU81862.1"/>
    </source>
</evidence>
<gene>
    <name evidence="2" type="ORF">B9Z19DRAFT_1121638</name>
</gene>
<organism evidence="2 3">
    <name type="scientific">Tuber borchii</name>
    <name type="common">White truffle</name>
    <dbReference type="NCBI Taxonomy" id="42251"/>
    <lineage>
        <taxon>Eukaryota</taxon>
        <taxon>Fungi</taxon>
        <taxon>Dikarya</taxon>
        <taxon>Ascomycota</taxon>
        <taxon>Pezizomycotina</taxon>
        <taxon>Pezizomycetes</taxon>
        <taxon>Pezizales</taxon>
        <taxon>Tuberaceae</taxon>
        <taxon>Tuber</taxon>
    </lineage>
</organism>
<protein>
    <submittedName>
        <fullName evidence="2">Uncharacterized protein</fullName>
    </submittedName>
</protein>
<feature type="compositionally biased region" description="Basic and acidic residues" evidence="1">
    <location>
        <begin position="112"/>
        <end position="125"/>
    </location>
</feature>